<dbReference type="AlphaFoldDB" id="A0A381PY78"/>
<dbReference type="Pfam" id="PF12804">
    <property type="entry name" value="NTP_transf_3"/>
    <property type="match status" value="1"/>
</dbReference>
<dbReference type="InterPro" id="IPR029044">
    <property type="entry name" value="Nucleotide-diphossugar_trans"/>
</dbReference>
<dbReference type="GO" id="GO:0016779">
    <property type="term" value="F:nucleotidyltransferase activity"/>
    <property type="evidence" value="ECO:0007669"/>
    <property type="project" value="UniProtKB-ARBA"/>
</dbReference>
<feature type="domain" description="MobA-like NTP transferase" evidence="1">
    <location>
        <begin position="1"/>
        <end position="149"/>
    </location>
</feature>
<dbReference type="Gene3D" id="3.90.550.10">
    <property type="entry name" value="Spore Coat Polysaccharide Biosynthesis Protein SpsA, Chain A"/>
    <property type="match status" value="1"/>
</dbReference>
<proteinExistence type="predicted"/>
<reference evidence="2" key="1">
    <citation type="submission" date="2018-05" db="EMBL/GenBank/DDBJ databases">
        <authorList>
            <person name="Lanie J.A."/>
            <person name="Ng W.-L."/>
            <person name="Kazmierczak K.M."/>
            <person name="Andrzejewski T.M."/>
            <person name="Davidsen T.M."/>
            <person name="Wayne K.J."/>
            <person name="Tettelin H."/>
            <person name="Glass J.I."/>
            <person name="Rusch D."/>
            <person name="Podicherti R."/>
            <person name="Tsui H.-C.T."/>
            <person name="Winkler M.E."/>
        </authorList>
    </citation>
    <scope>NUCLEOTIDE SEQUENCE</scope>
</reference>
<dbReference type="EMBL" id="UINC01001105">
    <property type="protein sequence ID" value="SUZ70929.1"/>
    <property type="molecule type" value="Genomic_DNA"/>
</dbReference>
<dbReference type="PANTHER" id="PTHR43777:SF1">
    <property type="entry name" value="MOLYBDENUM COFACTOR CYTIDYLYLTRANSFERASE"/>
    <property type="match status" value="1"/>
</dbReference>
<evidence type="ECO:0000259" key="1">
    <source>
        <dbReference type="Pfam" id="PF12804"/>
    </source>
</evidence>
<evidence type="ECO:0000313" key="2">
    <source>
        <dbReference type="EMBL" id="SUZ70929.1"/>
    </source>
</evidence>
<dbReference type="CDD" id="cd04182">
    <property type="entry name" value="GT_2_like_f"/>
    <property type="match status" value="1"/>
</dbReference>
<dbReference type="PANTHER" id="PTHR43777">
    <property type="entry name" value="MOLYBDENUM COFACTOR CYTIDYLYLTRANSFERASE"/>
    <property type="match status" value="1"/>
</dbReference>
<gene>
    <name evidence="2" type="ORF">METZ01_LOCUS23783</name>
</gene>
<name>A0A381PY78_9ZZZZ</name>
<organism evidence="2">
    <name type="scientific">marine metagenome</name>
    <dbReference type="NCBI Taxonomy" id="408172"/>
    <lineage>
        <taxon>unclassified sequences</taxon>
        <taxon>metagenomes</taxon>
        <taxon>ecological metagenomes</taxon>
    </lineage>
</organism>
<dbReference type="SUPFAM" id="SSF53448">
    <property type="entry name" value="Nucleotide-diphospho-sugar transferases"/>
    <property type="match status" value="1"/>
</dbReference>
<accession>A0A381PY78</accession>
<dbReference type="InterPro" id="IPR025877">
    <property type="entry name" value="MobA-like_NTP_Trfase"/>
</dbReference>
<protein>
    <recommendedName>
        <fullName evidence="1">MobA-like NTP transferase domain-containing protein</fullName>
    </recommendedName>
</protein>
<sequence>MGTSKAMLDVEGRTFLERVIHAHRAGGCSRVLVALPTQDGPVAAMAEEAGAEVVLNPSPEDGPIGSLRASLRVLDDAVEGVCFCPVDHPLIHEDTVQNLIDVFQRSQARLVVPTFNGERGHPVLFGRVLFDELLNDALPEGARTVVHRHREDIASVPVDDKGTVTDIDDMEAYRRHCPDEYRLHQQGL</sequence>